<name>A0ABS8RSP4_DATST</name>
<dbReference type="Proteomes" id="UP000823775">
    <property type="component" value="Unassembled WGS sequence"/>
</dbReference>
<evidence type="ECO:0000313" key="1">
    <source>
        <dbReference type="EMBL" id="MCD7449593.1"/>
    </source>
</evidence>
<keyword evidence="2" id="KW-1185">Reference proteome</keyword>
<reference evidence="1 2" key="1">
    <citation type="journal article" date="2021" name="BMC Genomics">
        <title>Datura genome reveals duplications of psychoactive alkaloid biosynthetic genes and high mutation rate following tissue culture.</title>
        <authorList>
            <person name="Rajewski A."/>
            <person name="Carter-House D."/>
            <person name="Stajich J."/>
            <person name="Litt A."/>
        </authorList>
    </citation>
    <scope>NUCLEOTIDE SEQUENCE [LARGE SCALE GENOMIC DNA]</scope>
    <source>
        <strain evidence="1">AR-01</strain>
    </source>
</reference>
<comment type="caution">
    <text evidence="1">The sequence shown here is derived from an EMBL/GenBank/DDBJ whole genome shotgun (WGS) entry which is preliminary data.</text>
</comment>
<organism evidence="1 2">
    <name type="scientific">Datura stramonium</name>
    <name type="common">Jimsonweed</name>
    <name type="synonym">Common thornapple</name>
    <dbReference type="NCBI Taxonomy" id="4076"/>
    <lineage>
        <taxon>Eukaryota</taxon>
        <taxon>Viridiplantae</taxon>
        <taxon>Streptophyta</taxon>
        <taxon>Embryophyta</taxon>
        <taxon>Tracheophyta</taxon>
        <taxon>Spermatophyta</taxon>
        <taxon>Magnoliopsida</taxon>
        <taxon>eudicotyledons</taxon>
        <taxon>Gunneridae</taxon>
        <taxon>Pentapetalae</taxon>
        <taxon>asterids</taxon>
        <taxon>lamiids</taxon>
        <taxon>Solanales</taxon>
        <taxon>Solanaceae</taxon>
        <taxon>Solanoideae</taxon>
        <taxon>Datureae</taxon>
        <taxon>Datura</taxon>
    </lineage>
</organism>
<accession>A0ABS8RSP4</accession>
<sequence>MPRLRDKLCEAATVQRTAMRKALAIRCYSRHEAPLSHARWQAQSSPLPGAIVCARQLSPGAMGRAQQPCPSALAVVQQLSSMCVGMCDAALDAESEMPRLRDNPREAVAVQRTAMREALAIQFYIKREAPLSHVRWQARSSPLPYAMACARQPSPGAMGRAQQPCPSTLAGTQQLSSMHVGMCDAALDTETA</sequence>
<gene>
    <name evidence="1" type="ORF">HAX54_000658</name>
</gene>
<dbReference type="EMBL" id="JACEIK010000102">
    <property type="protein sequence ID" value="MCD7449593.1"/>
    <property type="molecule type" value="Genomic_DNA"/>
</dbReference>
<protein>
    <submittedName>
        <fullName evidence="1">Uncharacterized protein</fullName>
    </submittedName>
</protein>
<proteinExistence type="predicted"/>
<evidence type="ECO:0000313" key="2">
    <source>
        <dbReference type="Proteomes" id="UP000823775"/>
    </source>
</evidence>